<dbReference type="GO" id="GO:0008360">
    <property type="term" value="P:regulation of cell shape"/>
    <property type="evidence" value="ECO:0007669"/>
    <property type="project" value="UniProtKB-KW"/>
</dbReference>
<feature type="active site" evidence="7">
    <location>
        <position position="191"/>
    </location>
</feature>
<dbReference type="SUPFAM" id="SSF56601">
    <property type="entry name" value="beta-lactamase/transpeptidase-like"/>
    <property type="match status" value="1"/>
</dbReference>
<gene>
    <name evidence="12" type="ordered locus">GDI3473</name>
</gene>
<dbReference type="KEGG" id="gdi:GDI3473"/>
<feature type="transmembrane region" description="Helical" evidence="10">
    <location>
        <begin position="75"/>
        <end position="94"/>
    </location>
</feature>
<dbReference type="GO" id="GO:0009002">
    <property type="term" value="F:serine-type D-Ala-D-Ala carboxypeptidase activity"/>
    <property type="evidence" value="ECO:0007669"/>
    <property type="project" value="InterPro"/>
</dbReference>
<feature type="active site" description="Acyl-ester intermediate" evidence="7">
    <location>
        <position position="131"/>
    </location>
</feature>
<dbReference type="Gene3D" id="3.40.710.10">
    <property type="entry name" value="DD-peptidase/beta-lactamase superfamily"/>
    <property type="match status" value="1"/>
</dbReference>
<evidence type="ECO:0000256" key="5">
    <source>
        <dbReference type="ARBA" id="ARBA00022984"/>
    </source>
</evidence>
<feature type="domain" description="Peptidase S11 D-alanyl-D-alanine carboxypeptidase A N-terminal" evidence="11">
    <location>
        <begin position="105"/>
        <end position="325"/>
    </location>
</feature>
<keyword evidence="10" id="KW-0812">Transmembrane</keyword>
<dbReference type="InterPro" id="IPR018044">
    <property type="entry name" value="Peptidase_S11"/>
</dbReference>
<feature type="active site" description="Proton acceptor" evidence="7">
    <location>
        <position position="134"/>
    </location>
</feature>
<evidence type="ECO:0000256" key="9">
    <source>
        <dbReference type="RuleBase" id="RU004016"/>
    </source>
</evidence>
<evidence type="ECO:0000313" key="12">
    <source>
        <dbReference type="EMBL" id="CAP57416.1"/>
    </source>
</evidence>
<keyword evidence="12" id="KW-0121">Carboxypeptidase</keyword>
<dbReference type="GO" id="GO:0006508">
    <property type="term" value="P:proteolysis"/>
    <property type="evidence" value="ECO:0007669"/>
    <property type="project" value="InterPro"/>
</dbReference>
<keyword evidence="10" id="KW-0472">Membrane</keyword>
<dbReference type="Proteomes" id="UP000001176">
    <property type="component" value="Chromosome"/>
</dbReference>
<dbReference type="PRINTS" id="PR00725">
    <property type="entry name" value="DADACBPTASE1"/>
</dbReference>
<evidence type="ECO:0000256" key="4">
    <source>
        <dbReference type="ARBA" id="ARBA00022960"/>
    </source>
</evidence>
<dbReference type="PANTHER" id="PTHR21581:SF6">
    <property type="entry name" value="TRAFFICKING PROTEIN PARTICLE COMPLEX SUBUNIT 12"/>
    <property type="match status" value="1"/>
</dbReference>
<dbReference type="EMBL" id="AM889285">
    <property type="protein sequence ID" value="CAP57416.1"/>
    <property type="molecule type" value="Genomic_DNA"/>
</dbReference>
<evidence type="ECO:0000256" key="3">
    <source>
        <dbReference type="ARBA" id="ARBA00022801"/>
    </source>
</evidence>
<dbReference type="GO" id="GO:0071555">
    <property type="term" value="P:cell wall organization"/>
    <property type="evidence" value="ECO:0007669"/>
    <property type="project" value="UniProtKB-KW"/>
</dbReference>
<evidence type="ECO:0000256" key="7">
    <source>
        <dbReference type="PIRSR" id="PIRSR618044-1"/>
    </source>
</evidence>
<evidence type="ECO:0000256" key="10">
    <source>
        <dbReference type="SAM" id="Phobius"/>
    </source>
</evidence>
<keyword evidence="3" id="KW-0378">Hydrolase</keyword>
<organism evidence="12 13">
    <name type="scientific">Gluconacetobacter diazotrophicus (strain ATCC 49037 / DSM 5601 / CCUG 37298 / CIP 103539 / LMG 7603 / PAl5)</name>
    <dbReference type="NCBI Taxonomy" id="272568"/>
    <lineage>
        <taxon>Bacteria</taxon>
        <taxon>Pseudomonadati</taxon>
        <taxon>Pseudomonadota</taxon>
        <taxon>Alphaproteobacteria</taxon>
        <taxon>Acetobacterales</taxon>
        <taxon>Acetobacteraceae</taxon>
        <taxon>Gluconacetobacter</taxon>
    </lineage>
</organism>
<keyword evidence="5" id="KW-0573">Peptidoglycan synthesis</keyword>
<evidence type="ECO:0000313" key="13">
    <source>
        <dbReference type="Proteomes" id="UP000001176"/>
    </source>
</evidence>
<sequence length="423" mass="45509">MNDMATKKLHFLPVIVLCSGRVPENDHKVAEYDADPVTGERALADGSWTDRRGMDAGRGWFARLRHVAASGRGKVLRLSFALSVGCAAVMAGFVPRAHAQYVGQISSIVMDARTGAILSQSNPDLQRFPASLTKLMTLYLAFKALHAGQITLDQSVPVSAHSASMEPSKLGLMPGSYLTVEQAVLGLVTKSANDAACALGELMGGGDEGRFADLMTRQARALGMTRTTFRNASGLPNDEQVTSARDLALLTRQIITEFPDYYHYFSVPAFYFHGRQVPNHDPMLRIYPGADGLKTGYTTDAGRNLVTSAIRENVRLIGVVLGARTNPQRSAVMASILDDGFRQEGVADVRRPLVLARGHRGRAAIMLAAAARAANAGPEQVAEAPVAPRRHGVARHAHARVPAHVHMVAAGHVAHRRRGHNQG</sequence>
<keyword evidence="13" id="KW-1185">Reference proteome</keyword>
<evidence type="ECO:0000256" key="8">
    <source>
        <dbReference type="PIRSR" id="PIRSR618044-2"/>
    </source>
</evidence>
<dbReference type="Pfam" id="PF00768">
    <property type="entry name" value="Peptidase_S11"/>
    <property type="match status" value="1"/>
</dbReference>
<proteinExistence type="inferred from homology"/>
<keyword evidence="6" id="KW-0961">Cell wall biogenesis/degradation</keyword>
<protein>
    <submittedName>
        <fullName evidence="12">Putative D-alanyl-D-alanin carboxypeptidase</fullName>
    </submittedName>
</protein>
<keyword evidence="12" id="KW-0645">Protease</keyword>
<reference evidence="12 13" key="1">
    <citation type="journal article" date="2009" name="BMC Genomics">
        <title>Complete genome sequence of the sugarcane nitrogen-fixing endophyte Gluconacetobacter diazotrophicus Pal5.</title>
        <authorList>
            <person name="Bertalan M."/>
            <person name="Albano R."/>
            <person name="Padua V."/>
            <person name="Rouws L."/>
            <person name="Rojas C."/>
            <person name="Hemerly A."/>
            <person name="Teixeira K."/>
            <person name="Schwab S."/>
            <person name="Araujo J."/>
            <person name="Oliveira A."/>
            <person name="Franca L."/>
            <person name="Magalhaes V."/>
            <person name="Alqueres S."/>
            <person name="Cardoso A."/>
            <person name="Almeida W."/>
            <person name="Loureiro M.M."/>
            <person name="Nogueira E."/>
            <person name="Cidade D."/>
            <person name="Oliveira D."/>
            <person name="Simao T."/>
            <person name="Macedo J."/>
            <person name="Valadao A."/>
            <person name="Dreschsel M."/>
            <person name="Freitas F."/>
            <person name="Vidal M."/>
            <person name="Guedes H."/>
            <person name="Rodrigues E."/>
            <person name="Meneses C."/>
            <person name="Brioso P."/>
            <person name="Pozzer L."/>
            <person name="Figueiredo D."/>
            <person name="Montano H."/>
            <person name="Junior J."/>
            <person name="Filho G."/>
            <person name="Flores V."/>
            <person name="Ferreira B."/>
            <person name="Branco A."/>
            <person name="Gonzalez P."/>
            <person name="Guillobel H."/>
            <person name="Lemos M."/>
            <person name="Seibel L."/>
            <person name="Macedo J."/>
            <person name="Alves-Ferreira M."/>
            <person name="Sachetto-Martins G."/>
            <person name="Coelho A."/>
            <person name="Santos E."/>
            <person name="Amaral G."/>
            <person name="Neves A."/>
            <person name="Pacheco A.B."/>
            <person name="Carvalho D."/>
            <person name="Lery L."/>
            <person name="Bisch P."/>
            <person name="Rossle S.C."/>
            <person name="Urmenyi T."/>
            <person name="Kruger W.V."/>
            <person name="Martins O."/>
            <person name="Baldani J.I."/>
            <person name="Ferreira P.C."/>
        </authorList>
    </citation>
    <scope>NUCLEOTIDE SEQUENCE [LARGE SCALE GENOMIC DNA]</scope>
    <source>
        <strain evidence="13">ATCC 49037 / DSM 5601 / CCUG 37298 / CIP 103539 / LMG 7603 / PAl5</strain>
    </source>
</reference>
<evidence type="ECO:0000259" key="11">
    <source>
        <dbReference type="Pfam" id="PF00768"/>
    </source>
</evidence>
<keyword evidence="4" id="KW-0133">Cell shape</keyword>
<dbReference type="SMR" id="A9H4B4"/>
<comment type="similarity">
    <text evidence="1 9">Belongs to the peptidase S11 family.</text>
</comment>
<dbReference type="InterPro" id="IPR012338">
    <property type="entry name" value="Beta-lactam/transpept-like"/>
</dbReference>
<accession>A9H4B4</accession>
<dbReference type="PANTHER" id="PTHR21581">
    <property type="entry name" value="D-ALANYL-D-ALANINE CARBOXYPEPTIDASE"/>
    <property type="match status" value="1"/>
</dbReference>
<evidence type="ECO:0000256" key="1">
    <source>
        <dbReference type="ARBA" id="ARBA00007164"/>
    </source>
</evidence>
<evidence type="ECO:0000256" key="6">
    <source>
        <dbReference type="ARBA" id="ARBA00023316"/>
    </source>
</evidence>
<dbReference type="AlphaFoldDB" id="A9H4B4"/>
<keyword evidence="10" id="KW-1133">Transmembrane helix</keyword>
<evidence type="ECO:0000256" key="2">
    <source>
        <dbReference type="ARBA" id="ARBA00022729"/>
    </source>
</evidence>
<dbReference type="GO" id="GO:0009252">
    <property type="term" value="P:peptidoglycan biosynthetic process"/>
    <property type="evidence" value="ECO:0007669"/>
    <property type="project" value="UniProtKB-KW"/>
</dbReference>
<keyword evidence="2" id="KW-0732">Signal</keyword>
<name>A9H4B4_GLUDA</name>
<feature type="binding site" evidence="8">
    <location>
        <position position="294"/>
    </location>
    <ligand>
        <name>substrate</name>
    </ligand>
</feature>
<dbReference type="InterPro" id="IPR001967">
    <property type="entry name" value="Peptidase_S11_N"/>
</dbReference>